<accession>A0A1M6CF39</accession>
<dbReference type="STRING" id="1121955.SAMN02745146_1134"/>
<protein>
    <submittedName>
        <fullName evidence="2">Outer membrane protein beta-barrel domain-containing protein</fullName>
    </submittedName>
</protein>
<proteinExistence type="predicted"/>
<reference evidence="2 3" key="1">
    <citation type="submission" date="2016-11" db="EMBL/GenBank/DDBJ databases">
        <authorList>
            <person name="Jaros S."/>
            <person name="Januszkiewicz K."/>
            <person name="Wedrychowicz H."/>
        </authorList>
    </citation>
    <scope>NUCLEOTIDE SEQUENCE [LARGE SCALE GENOMIC DNA]</scope>
    <source>
        <strain evidence="2 3">DSM 21074</strain>
    </source>
</reference>
<keyword evidence="1" id="KW-0732">Signal</keyword>
<evidence type="ECO:0000313" key="2">
    <source>
        <dbReference type="EMBL" id="SHI59629.1"/>
    </source>
</evidence>
<sequence length="407" mass="45198">MKQGLLLLLLFVALHARAQSDFRPGYALTLTGDTLRGQVDYRGNTRNTRVCQFRSTASAATTEYTPDQLRGYGVSGGQQYLSTELPGKVPTKVFMQIIVQGGLSIFRYTDTDDKEFFYARKGAEPLQALVQRDTTINTFDKYTRLQTSSRQRQYFYRNVLWSRMADCPAAQVMLPKVSLVQSELAKVGQAYNQCKGTAQYAVTKPASRLRYSVMAGVYQSAVLALDDAEENVALSSTRPTFGAAVQILPGGFSPKLSLLFQAMFLQQVYDKAYNGKGMGFFAGTTVPRTIHLELTSVRLPLMLRYTFLNRTVQPYIQGGPVAVLNFNSNATRSDYNSVNKTTYTREVPIRSYGFGVMAGGGLAFALHQRHSVFVEVRADMFDNTSQARRSFSGMRGVSLMGGYTFGN</sequence>
<evidence type="ECO:0000256" key="1">
    <source>
        <dbReference type="SAM" id="SignalP"/>
    </source>
</evidence>
<feature type="chain" id="PRO_5009916359" evidence="1">
    <location>
        <begin position="19"/>
        <end position="407"/>
    </location>
</feature>
<dbReference type="Proteomes" id="UP000184418">
    <property type="component" value="Unassembled WGS sequence"/>
</dbReference>
<gene>
    <name evidence="2" type="ORF">SAMN02745146_1134</name>
</gene>
<feature type="signal peptide" evidence="1">
    <location>
        <begin position="1"/>
        <end position="18"/>
    </location>
</feature>
<organism evidence="2 3">
    <name type="scientific">Hymenobacter daecheongensis DSM 21074</name>
    <dbReference type="NCBI Taxonomy" id="1121955"/>
    <lineage>
        <taxon>Bacteria</taxon>
        <taxon>Pseudomonadati</taxon>
        <taxon>Bacteroidota</taxon>
        <taxon>Cytophagia</taxon>
        <taxon>Cytophagales</taxon>
        <taxon>Hymenobacteraceae</taxon>
        <taxon>Hymenobacter</taxon>
    </lineage>
</organism>
<keyword evidence="3" id="KW-1185">Reference proteome</keyword>
<dbReference type="EMBL" id="FQYN01000002">
    <property type="protein sequence ID" value="SHI59629.1"/>
    <property type="molecule type" value="Genomic_DNA"/>
</dbReference>
<dbReference type="OrthoDB" id="952442at2"/>
<name>A0A1M6CF39_9BACT</name>
<dbReference type="RefSeq" id="WP_073106383.1">
    <property type="nucleotide sequence ID" value="NZ_FQYN01000002.1"/>
</dbReference>
<evidence type="ECO:0000313" key="3">
    <source>
        <dbReference type="Proteomes" id="UP000184418"/>
    </source>
</evidence>
<dbReference type="Gene3D" id="2.40.160.20">
    <property type="match status" value="1"/>
</dbReference>
<dbReference type="SUPFAM" id="SSF56925">
    <property type="entry name" value="OMPA-like"/>
    <property type="match status" value="1"/>
</dbReference>
<dbReference type="AlphaFoldDB" id="A0A1M6CF39"/>
<dbReference type="InterPro" id="IPR011250">
    <property type="entry name" value="OMP/PagP_B-barrel"/>
</dbReference>